<keyword evidence="10" id="KW-1185">Reference proteome</keyword>
<feature type="transmembrane region" description="Helical" evidence="8">
    <location>
        <begin position="80"/>
        <end position="100"/>
    </location>
</feature>
<comment type="caution">
    <text evidence="9">The sequence shown here is derived from an EMBL/GenBank/DDBJ whole genome shotgun (WGS) entry which is preliminary data.</text>
</comment>
<organism evidence="9 10">
    <name type="scientific">Cyanobium gracile UHCC 0281</name>
    <dbReference type="NCBI Taxonomy" id="3110309"/>
    <lineage>
        <taxon>Bacteria</taxon>
        <taxon>Bacillati</taxon>
        <taxon>Cyanobacteriota</taxon>
        <taxon>Cyanophyceae</taxon>
        <taxon>Synechococcales</taxon>
        <taxon>Prochlorococcaceae</taxon>
        <taxon>Cyanobium</taxon>
    </lineage>
</organism>
<feature type="transmembrane region" description="Helical" evidence="8">
    <location>
        <begin position="42"/>
        <end position="60"/>
    </location>
</feature>
<evidence type="ECO:0008006" key="11">
    <source>
        <dbReference type="Google" id="ProtNLM"/>
    </source>
</evidence>
<dbReference type="Gene3D" id="1.20.1530.20">
    <property type="match status" value="1"/>
</dbReference>
<evidence type="ECO:0000256" key="1">
    <source>
        <dbReference type="ARBA" id="ARBA00004651"/>
    </source>
</evidence>
<dbReference type="InterPro" id="IPR004706">
    <property type="entry name" value="Arsenical-R_Acr3"/>
</dbReference>
<keyword evidence="4" id="KW-1003">Cell membrane</keyword>
<dbReference type="InterPro" id="IPR002657">
    <property type="entry name" value="BilAc:Na_symport/Acr3"/>
</dbReference>
<sequence length="159" mass="17123">MLARLSLLDRFLPLWILLAMAGGLLLGRFFPAIQGWLDAVRIGNTTLPIALGLMMMDSVLAKVHYEDLGRAARDRRRLRLSLLLVWGLGQALMFALAWLFLPGQPEVRTGLILIGLAPCIAMVQPLSASMTTLALNSGLWVRRLLMGGSPFSGGGGGGV</sequence>
<feature type="transmembrane region" description="Helical" evidence="8">
    <location>
        <begin position="12"/>
        <end position="30"/>
    </location>
</feature>
<keyword evidence="5 8" id="KW-0812">Transmembrane</keyword>
<evidence type="ECO:0000313" key="9">
    <source>
        <dbReference type="EMBL" id="MEA5443232.1"/>
    </source>
</evidence>
<keyword evidence="6 8" id="KW-1133">Transmembrane helix</keyword>
<evidence type="ECO:0000256" key="7">
    <source>
        <dbReference type="ARBA" id="ARBA00023136"/>
    </source>
</evidence>
<feature type="transmembrane region" description="Helical" evidence="8">
    <location>
        <begin position="112"/>
        <end position="135"/>
    </location>
</feature>
<evidence type="ECO:0000256" key="3">
    <source>
        <dbReference type="ARBA" id="ARBA00022448"/>
    </source>
</evidence>
<evidence type="ECO:0000256" key="6">
    <source>
        <dbReference type="ARBA" id="ARBA00022989"/>
    </source>
</evidence>
<comment type="similarity">
    <text evidence="2">Belongs to the arsenical resistance-3 (ACR3) (TC 2.A.59) family.</text>
</comment>
<dbReference type="Pfam" id="PF01758">
    <property type="entry name" value="SBF"/>
    <property type="match status" value="1"/>
</dbReference>
<dbReference type="Proteomes" id="UP001302329">
    <property type="component" value="Unassembled WGS sequence"/>
</dbReference>
<name>A0ABU5SYW3_9CYAN</name>
<evidence type="ECO:0000256" key="2">
    <source>
        <dbReference type="ARBA" id="ARBA00010110"/>
    </source>
</evidence>
<dbReference type="InterPro" id="IPR038770">
    <property type="entry name" value="Na+/solute_symporter_sf"/>
</dbReference>
<reference evidence="9 10" key="1">
    <citation type="submission" date="2023-12" db="EMBL/GenBank/DDBJ databases">
        <title>Baltic Sea Cyanobacteria.</title>
        <authorList>
            <person name="Delbaje E."/>
            <person name="Fewer D.P."/>
            <person name="Shishido T.K."/>
        </authorList>
    </citation>
    <scope>NUCLEOTIDE SEQUENCE [LARGE SCALE GENOMIC DNA]</scope>
    <source>
        <strain evidence="9 10">UHCC 0281</strain>
    </source>
</reference>
<feature type="non-terminal residue" evidence="9">
    <location>
        <position position="159"/>
    </location>
</feature>
<accession>A0ABU5SYW3</accession>
<dbReference type="PANTHER" id="PTHR43057">
    <property type="entry name" value="ARSENITE EFFLUX TRANSPORTER"/>
    <property type="match status" value="1"/>
</dbReference>
<proteinExistence type="inferred from homology"/>
<comment type="subcellular location">
    <subcellularLocation>
        <location evidence="1">Cell membrane</location>
        <topology evidence="1">Multi-pass membrane protein</topology>
    </subcellularLocation>
</comment>
<protein>
    <recommendedName>
        <fullName evidence="11">Arsenical-resistance protein</fullName>
    </recommendedName>
</protein>
<keyword evidence="3" id="KW-0813">Transport</keyword>
<evidence type="ECO:0000256" key="8">
    <source>
        <dbReference type="SAM" id="Phobius"/>
    </source>
</evidence>
<keyword evidence="7 8" id="KW-0472">Membrane</keyword>
<evidence type="ECO:0000256" key="4">
    <source>
        <dbReference type="ARBA" id="ARBA00022475"/>
    </source>
</evidence>
<gene>
    <name evidence="9" type="ORF">VB739_11775</name>
</gene>
<dbReference type="EMBL" id="JAYGHY010000042">
    <property type="protein sequence ID" value="MEA5443232.1"/>
    <property type="molecule type" value="Genomic_DNA"/>
</dbReference>
<dbReference type="PANTHER" id="PTHR43057:SF1">
    <property type="entry name" value="ARSENICAL-RESISTANCE PROTEIN 3"/>
    <property type="match status" value="1"/>
</dbReference>
<evidence type="ECO:0000256" key="5">
    <source>
        <dbReference type="ARBA" id="ARBA00022692"/>
    </source>
</evidence>
<evidence type="ECO:0000313" key="10">
    <source>
        <dbReference type="Proteomes" id="UP001302329"/>
    </source>
</evidence>